<dbReference type="NCBIfam" id="TIGR00041">
    <property type="entry name" value="DTMP_kinase"/>
    <property type="match status" value="1"/>
</dbReference>
<comment type="pathway">
    <text evidence="1">Pyrimidine metabolism; dTTP biosynthesis.</text>
</comment>
<gene>
    <name evidence="11" type="ORF">WJX84_009772</name>
</gene>
<feature type="domain" description="Thymidylate kinase-like" evidence="10">
    <location>
        <begin position="19"/>
        <end position="200"/>
    </location>
</feature>
<dbReference type="GO" id="GO:0005524">
    <property type="term" value="F:ATP binding"/>
    <property type="evidence" value="ECO:0007669"/>
    <property type="project" value="UniProtKB-KW"/>
</dbReference>
<dbReference type="GO" id="GO:0006233">
    <property type="term" value="P:dTDP biosynthetic process"/>
    <property type="evidence" value="ECO:0007669"/>
    <property type="project" value="InterPro"/>
</dbReference>
<comment type="similarity">
    <text evidence="2">Belongs to the thymidylate kinase family.</text>
</comment>
<evidence type="ECO:0000256" key="8">
    <source>
        <dbReference type="ARBA" id="ARBA00022777"/>
    </source>
</evidence>
<evidence type="ECO:0000256" key="2">
    <source>
        <dbReference type="ARBA" id="ARBA00009776"/>
    </source>
</evidence>
<dbReference type="CDD" id="cd01672">
    <property type="entry name" value="TMPK"/>
    <property type="match status" value="1"/>
</dbReference>
<keyword evidence="7" id="KW-0547">Nucleotide-binding</keyword>
<dbReference type="Gene3D" id="3.40.50.300">
    <property type="entry name" value="P-loop containing nucleotide triphosphate hydrolases"/>
    <property type="match status" value="1"/>
</dbReference>
<dbReference type="PANTHER" id="PTHR10344">
    <property type="entry name" value="THYMIDYLATE KINASE"/>
    <property type="match status" value="1"/>
</dbReference>
<dbReference type="GO" id="GO:0005739">
    <property type="term" value="C:mitochondrion"/>
    <property type="evidence" value="ECO:0007669"/>
    <property type="project" value="TreeGrafter"/>
</dbReference>
<evidence type="ECO:0000313" key="11">
    <source>
        <dbReference type="EMBL" id="KAK9866742.1"/>
    </source>
</evidence>
<sequence length="274" mass="30258">MPQRGGASTAGGRGALICFEGLDRSGKSTQAKRLFESLKKQGKVELWRFPDRQTPTGTLIKQYLENAENLDDRAVHLLYSANRWEKMQDMVKKMEAGTTILMDRYAYSGAAYTAAKNIPGASLAWCQASDAGLPAPDLTIFLKLSATAAASRKGYGEERYENTKFQEQVYQQYATLAQQDPSCWTTLPAEEDMTLLSDKIRELVDTTLDDVRQAALSARLPAITFLYKTGLVTDHLEHAMVYALLGFSQTQTPAARITNLVRCPGSRLCCGPTL</sequence>
<dbReference type="GO" id="GO:0005634">
    <property type="term" value="C:nucleus"/>
    <property type="evidence" value="ECO:0007669"/>
    <property type="project" value="TreeGrafter"/>
</dbReference>
<organism evidence="11 12">
    <name type="scientific">Apatococcus fuscideae</name>
    <dbReference type="NCBI Taxonomy" id="2026836"/>
    <lineage>
        <taxon>Eukaryota</taxon>
        <taxon>Viridiplantae</taxon>
        <taxon>Chlorophyta</taxon>
        <taxon>core chlorophytes</taxon>
        <taxon>Trebouxiophyceae</taxon>
        <taxon>Chlorellales</taxon>
        <taxon>Chlorellaceae</taxon>
        <taxon>Apatococcus</taxon>
    </lineage>
</organism>
<dbReference type="SUPFAM" id="SSF52540">
    <property type="entry name" value="P-loop containing nucleoside triphosphate hydrolases"/>
    <property type="match status" value="1"/>
</dbReference>
<keyword evidence="8" id="KW-0418">Kinase</keyword>
<dbReference type="EMBL" id="JALJOV010000137">
    <property type="protein sequence ID" value="KAK9866742.1"/>
    <property type="molecule type" value="Genomic_DNA"/>
</dbReference>
<protein>
    <recommendedName>
        <fullName evidence="4">Thymidylate kinase</fullName>
        <ecNumber evidence="3">2.7.4.9</ecNumber>
    </recommendedName>
</protein>
<evidence type="ECO:0000256" key="5">
    <source>
        <dbReference type="ARBA" id="ARBA00022679"/>
    </source>
</evidence>
<name>A0AAW1TA58_9CHLO</name>
<accession>A0AAW1TA58</accession>
<comment type="caution">
    <text evidence="11">The sequence shown here is derived from an EMBL/GenBank/DDBJ whole genome shotgun (WGS) entry which is preliminary data.</text>
</comment>
<reference evidence="11 12" key="1">
    <citation type="journal article" date="2024" name="Nat. Commun.">
        <title>Phylogenomics reveals the evolutionary origins of lichenization in chlorophyte algae.</title>
        <authorList>
            <person name="Puginier C."/>
            <person name="Libourel C."/>
            <person name="Otte J."/>
            <person name="Skaloud P."/>
            <person name="Haon M."/>
            <person name="Grisel S."/>
            <person name="Petersen M."/>
            <person name="Berrin J.G."/>
            <person name="Delaux P.M."/>
            <person name="Dal Grande F."/>
            <person name="Keller J."/>
        </authorList>
    </citation>
    <scope>NUCLEOTIDE SEQUENCE [LARGE SCALE GENOMIC DNA]</scope>
    <source>
        <strain evidence="11 12">SAG 2523</strain>
    </source>
</reference>
<keyword evidence="12" id="KW-1185">Reference proteome</keyword>
<dbReference type="InterPro" id="IPR039430">
    <property type="entry name" value="Thymidylate_kin-like_dom"/>
</dbReference>
<evidence type="ECO:0000256" key="9">
    <source>
        <dbReference type="ARBA" id="ARBA00022840"/>
    </source>
</evidence>
<dbReference type="GO" id="GO:0004798">
    <property type="term" value="F:dTMP kinase activity"/>
    <property type="evidence" value="ECO:0007669"/>
    <property type="project" value="UniProtKB-EC"/>
</dbReference>
<proteinExistence type="inferred from homology"/>
<dbReference type="AlphaFoldDB" id="A0AAW1TA58"/>
<evidence type="ECO:0000256" key="6">
    <source>
        <dbReference type="ARBA" id="ARBA00022727"/>
    </source>
</evidence>
<evidence type="ECO:0000256" key="1">
    <source>
        <dbReference type="ARBA" id="ARBA00004992"/>
    </source>
</evidence>
<dbReference type="PANTHER" id="PTHR10344:SF1">
    <property type="entry name" value="THYMIDYLATE KINASE"/>
    <property type="match status" value="1"/>
</dbReference>
<dbReference type="GO" id="GO:0005829">
    <property type="term" value="C:cytosol"/>
    <property type="evidence" value="ECO:0007669"/>
    <property type="project" value="TreeGrafter"/>
</dbReference>
<dbReference type="PROSITE" id="PS01331">
    <property type="entry name" value="THYMIDYLATE_KINASE"/>
    <property type="match status" value="1"/>
</dbReference>
<keyword evidence="5" id="KW-0808">Transferase</keyword>
<dbReference type="InterPro" id="IPR027417">
    <property type="entry name" value="P-loop_NTPase"/>
</dbReference>
<dbReference type="EC" id="2.7.4.9" evidence="3"/>
<evidence type="ECO:0000256" key="7">
    <source>
        <dbReference type="ARBA" id="ARBA00022741"/>
    </source>
</evidence>
<dbReference type="InterPro" id="IPR018095">
    <property type="entry name" value="Thymidylate_kin_CS"/>
</dbReference>
<evidence type="ECO:0000259" key="10">
    <source>
        <dbReference type="Pfam" id="PF02223"/>
    </source>
</evidence>
<dbReference type="FunFam" id="3.40.50.300:FF:000679">
    <property type="entry name" value="Thymidylate kinase"/>
    <property type="match status" value="1"/>
</dbReference>
<dbReference type="HAMAP" id="MF_00165">
    <property type="entry name" value="Thymidylate_kinase"/>
    <property type="match status" value="1"/>
</dbReference>
<evidence type="ECO:0000256" key="4">
    <source>
        <dbReference type="ARBA" id="ARBA00017144"/>
    </source>
</evidence>
<evidence type="ECO:0000313" key="12">
    <source>
        <dbReference type="Proteomes" id="UP001485043"/>
    </source>
</evidence>
<evidence type="ECO:0000256" key="3">
    <source>
        <dbReference type="ARBA" id="ARBA00012980"/>
    </source>
</evidence>
<dbReference type="InterPro" id="IPR018094">
    <property type="entry name" value="Thymidylate_kinase"/>
</dbReference>
<dbReference type="GO" id="GO:0006227">
    <property type="term" value="P:dUDP biosynthetic process"/>
    <property type="evidence" value="ECO:0007669"/>
    <property type="project" value="TreeGrafter"/>
</dbReference>
<keyword evidence="9" id="KW-0067">ATP-binding</keyword>
<dbReference type="GO" id="GO:0006235">
    <property type="term" value="P:dTTP biosynthetic process"/>
    <property type="evidence" value="ECO:0007669"/>
    <property type="project" value="TreeGrafter"/>
</dbReference>
<dbReference type="Proteomes" id="UP001485043">
    <property type="component" value="Unassembled WGS sequence"/>
</dbReference>
<keyword evidence="6" id="KW-0545">Nucleotide biosynthesis</keyword>
<dbReference type="Pfam" id="PF02223">
    <property type="entry name" value="Thymidylate_kin"/>
    <property type="match status" value="1"/>
</dbReference>
<dbReference type="GO" id="GO:0004550">
    <property type="term" value="F:nucleoside diphosphate kinase activity"/>
    <property type="evidence" value="ECO:0007669"/>
    <property type="project" value="TreeGrafter"/>
</dbReference>